<keyword evidence="21" id="KW-0548">Nucleotidyltransferase</keyword>
<evidence type="ECO:0000256" key="1">
    <source>
        <dbReference type="ARBA" id="ARBA00000312"/>
    </source>
</evidence>
<comment type="pathway">
    <text evidence="6">Cofactor biosynthesis; adenosylcobalamin biosynthesis; adenosylcobalamin from cob(II)yrinate a,c-diamide: step 5/7.</text>
</comment>
<dbReference type="InterPro" id="IPR027417">
    <property type="entry name" value="P-loop_NTPase"/>
</dbReference>
<evidence type="ECO:0000256" key="18">
    <source>
        <dbReference type="PIRSR" id="PIRSR006135-1"/>
    </source>
</evidence>
<evidence type="ECO:0000256" key="7">
    <source>
        <dbReference type="ARBA" id="ARBA00007490"/>
    </source>
</evidence>
<protein>
    <recommendedName>
        <fullName evidence="16">Adenosylcobinamide kinase</fullName>
        <ecNumber evidence="8">2.7.1.156</ecNumber>
        <ecNumber evidence="9">2.7.7.62</ecNumber>
    </recommendedName>
    <alternativeName>
        <fullName evidence="17">Adenosylcobinamide-phosphate guanylyltransferase</fullName>
    </alternativeName>
</protein>
<dbReference type="PIRSF" id="PIRSF006135">
    <property type="entry name" value="CobU"/>
    <property type="match status" value="1"/>
</dbReference>
<organism evidence="21 22">
    <name type="scientific">Ktedonosporobacter rubrisoli</name>
    <dbReference type="NCBI Taxonomy" id="2509675"/>
    <lineage>
        <taxon>Bacteria</taxon>
        <taxon>Bacillati</taxon>
        <taxon>Chloroflexota</taxon>
        <taxon>Ktedonobacteria</taxon>
        <taxon>Ktedonobacterales</taxon>
        <taxon>Ktedonosporobacteraceae</taxon>
        <taxon>Ktedonosporobacter</taxon>
    </lineage>
</organism>
<feature type="domain" description="AAA+ ATPase" evidence="20">
    <location>
        <begin position="15"/>
        <end position="176"/>
    </location>
</feature>
<evidence type="ECO:0000256" key="3">
    <source>
        <dbReference type="ARBA" id="ARBA00001522"/>
    </source>
</evidence>
<keyword evidence="22" id="KW-1185">Reference proteome</keyword>
<sequence>MSRKQEHIEASAQSAPQLILVLGGARSGKSNFAEQLADRSGSKVAFIATATAGDEEMRDRIARHQAARPQGWQTIEEPLELARAVQQAASIADVIVLDCMTLWLSNWLASRDGADFDEVPGPHEEHRRDAGQEIEALLHTFASQEPQKTLIVVSNEVGLGLVPSYALGRLYRDVLGRINQQLAAAASRVYLMVAGLGVDVKRLHEEAML</sequence>
<dbReference type="Gene3D" id="3.40.50.300">
    <property type="entry name" value="P-loop containing nucleotide triphosphate hydrolases"/>
    <property type="match status" value="1"/>
</dbReference>
<evidence type="ECO:0000256" key="16">
    <source>
        <dbReference type="ARBA" id="ARBA00029570"/>
    </source>
</evidence>
<proteinExistence type="inferred from homology"/>
<keyword evidence="12 19" id="KW-0547">Nucleotide-binding</keyword>
<dbReference type="AlphaFoldDB" id="A0A4P6JTF5"/>
<comment type="catalytic activity">
    <reaction evidence="3">
        <text>adenosylcob(III)inamide + GTP = adenosylcob(III)inamide phosphate + GDP + H(+)</text>
        <dbReference type="Rhea" id="RHEA:15765"/>
        <dbReference type="ChEBI" id="CHEBI:2480"/>
        <dbReference type="ChEBI" id="CHEBI:15378"/>
        <dbReference type="ChEBI" id="CHEBI:37565"/>
        <dbReference type="ChEBI" id="CHEBI:58189"/>
        <dbReference type="ChEBI" id="CHEBI:58502"/>
        <dbReference type="EC" id="2.7.1.156"/>
    </reaction>
</comment>
<gene>
    <name evidence="21" type="primary">cobU</name>
    <name evidence="21" type="ORF">EPA93_23825</name>
</gene>
<dbReference type="EC" id="2.7.7.62" evidence="9"/>
<evidence type="ECO:0000256" key="4">
    <source>
        <dbReference type="ARBA" id="ARBA00003889"/>
    </source>
</evidence>
<evidence type="ECO:0000256" key="11">
    <source>
        <dbReference type="ARBA" id="ARBA00022679"/>
    </source>
</evidence>
<dbReference type="InterPro" id="IPR003203">
    <property type="entry name" value="CobU/CobP"/>
</dbReference>
<dbReference type="NCBIfam" id="NF004469">
    <property type="entry name" value="PRK05800.1"/>
    <property type="match status" value="1"/>
</dbReference>
<evidence type="ECO:0000256" key="6">
    <source>
        <dbReference type="ARBA" id="ARBA00005159"/>
    </source>
</evidence>
<dbReference type="GO" id="GO:0043752">
    <property type="term" value="F:adenosylcobinamide kinase activity"/>
    <property type="evidence" value="ECO:0007669"/>
    <property type="project" value="UniProtKB-EC"/>
</dbReference>
<evidence type="ECO:0000313" key="22">
    <source>
        <dbReference type="Proteomes" id="UP000290365"/>
    </source>
</evidence>
<dbReference type="SMART" id="SM00382">
    <property type="entry name" value="AAA"/>
    <property type="match status" value="1"/>
</dbReference>
<dbReference type="Pfam" id="PF02283">
    <property type="entry name" value="CobU"/>
    <property type="match status" value="1"/>
</dbReference>
<dbReference type="GO" id="GO:0008820">
    <property type="term" value="F:cobinamide phosphate guanylyltransferase activity"/>
    <property type="evidence" value="ECO:0007669"/>
    <property type="project" value="UniProtKB-EC"/>
</dbReference>
<evidence type="ECO:0000256" key="19">
    <source>
        <dbReference type="PIRSR" id="PIRSR006135-2"/>
    </source>
</evidence>
<evidence type="ECO:0000256" key="9">
    <source>
        <dbReference type="ARBA" id="ARBA00012523"/>
    </source>
</evidence>
<dbReference type="OrthoDB" id="9799422at2"/>
<dbReference type="InterPro" id="IPR003593">
    <property type="entry name" value="AAA+_ATPase"/>
</dbReference>
<feature type="active site" description="GMP-histidine intermediate" evidence="18">
    <location>
        <position position="64"/>
    </location>
</feature>
<evidence type="ECO:0000256" key="17">
    <source>
        <dbReference type="ARBA" id="ARBA00030571"/>
    </source>
</evidence>
<evidence type="ECO:0000256" key="5">
    <source>
        <dbReference type="ARBA" id="ARBA00004692"/>
    </source>
</evidence>
<dbReference type="GO" id="GO:0005524">
    <property type="term" value="F:ATP binding"/>
    <property type="evidence" value="ECO:0007669"/>
    <property type="project" value="UniProtKB-KW"/>
</dbReference>
<keyword evidence="11 21" id="KW-0808">Transferase</keyword>
<evidence type="ECO:0000313" key="21">
    <source>
        <dbReference type="EMBL" id="QBD78848.1"/>
    </source>
</evidence>
<comment type="pathway">
    <text evidence="5">Cofactor biosynthesis; adenosylcobalamin biosynthesis; adenosylcobalamin from cob(II)yrinate a,c-diamide: step 6/7.</text>
</comment>
<dbReference type="GO" id="GO:0005525">
    <property type="term" value="F:GTP binding"/>
    <property type="evidence" value="ECO:0007669"/>
    <property type="project" value="UniProtKB-KW"/>
</dbReference>
<evidence type="ECO:0000256" key="13">
    <source>
        <dbReference type="ARBA" id="ARBA00022777"/>
    </source>
</evidence>
<accession>A0A4P6JTF5</accession>
<keyword evidence="14" id="KW-0067">ATP-binding</keyword>
<comment type="catalytic activity">
    <reaction evidence="1">
        <text>adenosylcob(III)inamide + ATP = adenosylcob(III)inamide phosphate + ADP + H(+)</text>
        <dbReference type="Rhea" id="RHEA:15769"/>
        <dbReference type="ChEBI" id="CHEBI:2480"/>
        <dbReference type="ChEBI" id="CHEBI:15378"/>
        <dbReference type="ChEBI" id="CHEBI:30616"/>
        <dbReference type="ChEBI" id="CHEBI:58502"/>
        <dbReference type="ChEBI" id="CHEBI:456216"/>
        <dbReference type="EC" id="2.7.1.156"/>
    </reaction>
</comment>
<evidence type="ECO:0000256" key="12">
    <source>
        <dbReference type="ARBA" id="ARBA00022741"/>
    </source>
</evidence>
<feature type="binding site" evidence="19">
    <location>
        <begin position="23"/>
        <end position="30"/>
    </location>
    <ligand>
        <name>GTP</name>
        <dbReference type="ChEBI" id="CHEBI:37565"/>
    </ligand>
</feature>
<dbReference type="PANTHER" id="PTHR34848:SF1">
    <property type="entry name" value="BIFUNCTIONAL ADENOSYLCOBALAMIN BIOSYNTHESIS PROTEIN COBU"/>
    <property type="match status" value="1"/>
</dbReference>
<keyword evidence="15 19" id="KW-0342">GTP-binding</keyword>
<reference evidence="21 22" key="1">
    <citation type="submission" date="2019-01" db="EMBL/GenBank/DDBJ databases">
        <title>Ktedonosporobacter rubrisoli SCAWS-G2.</title>
        <authorList>
            <person name="Huang Y."/>
            <person name="Yan B."/>
        </authorList>
    </citation>
    <scope>NUCLEOTIDE SEQUENCE [LARGE SCALE GENOMIC DNA]</scope>
    <source>
        <strain evidence="21 22">SCAWS-G2</strain>
    </source>
</reference>
<dbReference type="PANTHER" id="PTHR34848">
    <property type="match status" value="1"/>
</dbReference>
<keyword evidence="10" id="KW-0169">Cobalamin biosynthesis</keyword>
<dbReference type="EMBL" id="CP035758">
    <property type="protein sequence ID" value="QBD78848.1"/>
    <property type="molecule type" value="Genomic_DNA"/>
</dbReference>
<comment type="catalytic activity">
    <reaction evidence="2">
        <text>adenosylcob(III)inamide phosphate + GTP + H(+) = adenosylcob(III)inamide-GDP + diphosphate</text>
        <dbReference type="Rhea" id="RHEA:22712"/>
        <dbReference type="ChEBI" id="CHEBI:15378"/>
        <dbReference type="ChEBI" id="CHEBI:33019"/>
        <dbReference type="ChEBI" id="CHEBI:37565"/>
        <dbReference type="ChEBI" id="CHEBI:58502"/>
        <dbReference type="ChEBI" id="CHEBI:60487"/>
        <dbReference type="EC" id="2.7.7.62"/>
    </reaction>
</comment>
<comment type="function">
    <text evidence="4">Catalyzes ATP-dependent phosphorylation of adenosylcobinamide and addition of GMP to adenosylcobinamide phosphate.</text>
</comment>
<feature type="binding site" evidence="19">
    <location>
        <position position="98"/>
    </location>
    <ligand>
        <name>GTP</name>
        <dbReference type="ChEBI" id="CHEBI:37565"/>
    </ligand>
</feature>
<dbReference type="UniPathway" id="UPA00148">
    <property type="reaction ID" value="UER00236"/>
</dbReference>
<name>A0A4P6JTF5_KTERU</name>
<dbReference type="RefSeq" id="WP_129889901.1">
    <property type="nucleotide sequence ID" value="NZ_CP035758.1"/>
</dbReference>
<dbReference type="GO" id="GO:0009236">
    <property type="term" value="P:cobalamin biosynthetic process"/>
    <property type="evidence" value="ECO:0007669"/>
    <property type="project" value="UniProtKB-UniPathway"/>
</dbReference>
<keyword evidence="13 21" id="KW-0418">Kinase</keyword>
<dbReference type="Proteomes" id="UP000290365">
    <property type="component" value="Chromosome"/>
</dbReference>
<comment type="similarity">
    <text evidence="7">Belongs to the CobU/CobP family.</text>
</comment>
<evidence type="ECO:0000256" key="15">
    <source>
        <dbReference type="ARBA" id="ARBA00023134"/>
    </source>
</evidence>
<evidence type="ECO:0000259" key="20">
    <source>
        <dbReference type="SMART" id="SM00382"/>
    </source>
</evidence>
<dbReference type="KEGG" id="kbs:EPA93_23825"/>
<evidence type="ECO:0000256" key="8">
    <source>
        <dbReference type="ARBA" id="ARBA00012016"/>
    </source>
</evidence>
<dbReference type="CDD" id="cd00544">
    <property type="entry name" value="CobU"/>
    <property type="match status" value="1"/>
</dbReference>
<dbReference type="SUPFAM" id="SSF52540">
    <property type="entry name" value="P-loop containing nucleoside triphosphate hydrolases"/>
    <property type="match status" value="1"/>
</dbReference>
<evidence type="ECO:0000256" key="14">
    <source>
        <dbReference type="ARBA" id="ARBA00022840"/>
    </source>
</evidence>
<dbReference type="EC" id="2.7.1.156" evidence="8"/>
<feature type="binding site" evidence="19">
    <location>
        <begin position="48"/>
        <end position="50"/>
    </location>
    <ligand>
        <name>GTP</name>
        <dbReference type="ChEBI" id="CHEBI:37565"/>
    </ligand>
</feature>
<feature type="binding site" evidence="19">
    <location>
        <position position="76"/>
    </location>
    <ligand>
        <name>GTP</name>
        <dbReference type="ChEBI" id="CHEBI:37565"/>
    </ligand>
</feature>
<evidence type="ECO:0000256" key="2">
    <source>
        <dbReference type="ARBA" id="ARBA00000711"/>
    </source>
</evidence>
<evidence type="ECO:0000256" key="10">
    <source>
        <dbReference type="ARBA" id="ARBA00022573"/>
    </source>
</evidence>